<comment type="caution">
    <text evidence="5">The sequence shown here is derived from an EMBL/GenBank/DDBJ whole genome shotgun (WGS) entry which is preliminary data.</text>
</comment>
<dbReference type="InterPro" id="IPR013785">
    <property type="entry name" value="Aldolase_TIM"/>
</dbReference>
<evidence type="ECO:0000313" key="6">
    <source>
        <dbReference type="Proteomes" id="UP000437736"/>
    </source>
</evidence>
<evidence type="ECO:0000256" key="2">
    <source>
        <dbReference type="ARBA" id="ARBA00022679"/>
    </source>
</evidence>
<proteinExistence type="predicted"/>
<gene>
    <name evidence="5" type="ORF">GHK86_01165</name>
</gene>
<evidence type="ECO:0000256" key="3">
    <source>
        <dbReference type="ARBA" id="ARBA00022723"/>
    </source>
</evidence>
<reference evidence="5 6" key="1">
    <citation type="submission" date="2019-11" db="EMBL/GenBank/DDBJ databases">
        <title>Acidiferrimicrobium australis gen. nov., sp. nov., an acidophilic and obligately heterotrophic, member of the Actinobacteria that catalyses dissimilatory oxido- reduction of iron isolated from metal-rich acidic water in Chile.</title>
        <authorList>
            <person name="Gonzalez D."/>
            <person name="Huber K."/>
            <person name="Hedrich S."/>
            <person name="Rojas-Villalobos C."/>
            <person name="Quatrini R."/>
            <person name="Dinamarca M.A."/>
            <person name="Schwarz A."/>
            <person name="Canales C."/>
            <person name="Nancucheo I."/>
        </authorList>
    </citation>
    <scope>NUCLEOTIDE SEQUENCE [LARGE SCALE GENOMIC DNA]</scope>
    <source>
        <strain evidence="5 6">USS-CCA1</strain>
    </source>
</reference>
<dbReference type="Pfam" id="PF05853">
    <property type="entry name" value="BKACE"/>
    <property type="match status" value="1"/>
</dbReference>
<accession>A0ABW9QPJ1</accession>
<dbReference type="Proteomes" id="UP000437736">
    <property type="component" value="Unassembled WGS sequence"/>
</dbReference>
<keyword evidence="2" id="KW-0808">Transferase</keyword>
<keyword evidence="6" id="KW-1185">Reference proteome</keyword>
<protein>
    <submittedName>
        <fullName evidence="5">3-keto-5-aminohexanoate cleavage protein</fullName>
    </submittedName>
</protein>
<organism evidence="5 6">
    <name type="scientific">Acidiferrimicrobium australe</name>
    <dbReference type="NCBI Taxonomy" id="2664430"/>
    <lineage>
        <taxon>Bacteria</taxon>
        <taxon>Bacillati</taxon>
        <taxon>Actinomycetota</taxon>
        <taxon>Acidimicrobiia</taxon>
        <taxon>Acidimicrobiales</taxon>
        <taxon>Acidimicrobiaceae</taxon>
        <taxon>Acidiferrimicrobium</taxon>
    </lineage>
</organism>
<comment type="cofactor">
    <cofactor evidence="1">
        <name>Zn(2+)</name>
        <dbReference type="ChEBI" id="CHEBI:29105"/>
    </cofactor>
</comment>
<dbReference type="EMBL" id="WJHE01000040">
    <property type="protein sequence ID" value="MST31341.1"/>
    <property type="molecule type" value="Genomic_DNA"/>
</dbReference>
<dbReference type="PANTHER" id="PTHR37418:SF2">
    <property type="entry name" value="3-KETO-5-AMINOHEXANOATE CLEAVAGE ENZYME"/>
    <property type="match status" value="1"/>
</dbReference>
<name>A0ABW9QPJ1_9ACTN</name>
<evidence type="ECO:0000256" key="4">
    <source>
        <dbReference type="ARBA" id="ARBA00022833"/>
    </source>
</evidence>
<dbReference type="PANTHER" id="PTHR37418">
    <property type="entry name" value="3-KETO-5-AMINOHEXANOATE CLEAVAGE ENZYME-RELATED"/>
    <property type="match status" value="1"/>
</dbReference>
<evidence type="ECO:0000256" key="1">
    <source>
        <dbReference type="ARBA" id="ARBA00001947"/>
    </source>
</evidence>
<dbReference type="InterPro" id="IPR008567">
    <property type="entry name" value="BKACE"/>
</dbReference>
<evidence type="ECO:0000313" key="5">
    <source>
        <dbReference type="EMBL" id="MST31341.1"/>
    </source>
</evidence>
<dbReference type="Gene3D" id="3.20.20.70">
    <property type="entry name" value="Aldolase class I"/>
    <property type="match status" value="1"/>
</dbReference>
<sequence length="300" mass="31935">MGVHSVNWEPFLTCAVTGAGDTLSKHPDLPVTPEQIATAAIEAAEAGAAIVHIHVREPATGKGCREVAYYREVVERIRDSGVEVLINLTTGMGGDVVVGDRGGEDTPAPGSDFVGAMERLVHVEQLRPDLCSLDCGSLNFDDDRLVYVMPPAYLRPSAARIRELGVKPEMEVFDLGHVAFASRLVAEGLVEPPALFQLCLGISYGAPSTPAAMVAMRDHLPEGAVWSAFGLGRMEMPMVAQAMLLGGNLRVGLEDNLWLRRGVLASNADLVRRAKAIVEDLGGRLASPKEAADRLGLPPA</sequence>
<keyword evidence="3" id="KW-0479">Metal-binding</keyword>
<keyword evidence="4" id="KW-0862">Zinc</keyword>